<name>A0A914WEG6_9BILA</name>
<dbReference type="GO" id="GO:0016020">
    <property type="term" value="C:membrane"/>
    <property type="evidence" value="ECO:0007669"/>
    <property type="project" value="UniProtKB-SubCell"/>
</dbReference>
<keyword evidence="7" id="KW-1185">Reference proteome</keyword>
<feature type="transmembrane region" description="Helical" evidence="5">
    <location>
        <begin position="179"/>
        <end position="197"/>
    </location>
</feature>
<keyword evidence="2 5" id="KW-0812">Transmembrane</keyword>
<sequence>MFVVSTATGSFGFPAMIAVERYYKINTIPQSTGYSVGRAIFTERAAIPLMVGWFFMSIIVNLPLMLNDAWGEDPSGFCGAKKFTSVPLLLSYELSVVLVFAVSMTITAIYYYRLVSWLKQHQTSLAQSSNESIDYTSSVMRVVKIVTLVPLTVATPCLVLTGGQMILPQLPMWINRLLISPYLMSSAANPWLTIGVVRQFRVRFLELVSCFKNPVTNSIVELHNRSKTPVRRI</sequence>
<feature type="domain" description="G-protein coupled receptors family 1 profile" evidence="6">
    <location>
        <begin position="1"/>
        <end position="193"/>
    </location>
</feature>
<dbReference type="PROSITE" id="PS50262">
    <property type="entry name" value="G_PROTEIN_RECEP_F1_2"/>
    <property type="match status" value="1"/>
</dbReference>
<dbReference type="InterPro" id="IPR000276">
    <property type="entry name" value="GPCR_Rhodpsn"/>
</dbReference>
<dbReference type="AlphaFoldDB" id="A0A914WEG6"/>
<dbReference type="GO" id="GO:0004930">
    <property type="term" value="F:G protein-coupled receptor activity"/>
    <property type="evidence" value="ECO:0007669"/>
    <property type="project" value="InterPro"/>
</dbReference>
<feature type="transmembrane region" description="Helical" evidence="5">
    <location>
        <begin position="145"/>
        <end position="167"/>
    </location>
</feature>
<dbReference type="SUPFAM" id="SSF81321">
    <property type="entry name" value="Family A G protein-coupled receptor-like"/>
    <property type="match status" value="1"/>
</dbReference>
<feature type="transmembrane region" description="Helical" evidence="5">
    <location>
        <begin position="45"/>
        <end position="66"/>
    </location>
</feature>
<dbReference type="InterPro" id="IPR017452">
    <property type="entry name" value="GPCR_Rhodpsn_7TM"/>
</dbReference>
<organism evidence="7 8">
    <name type="scientific">Plectus sambesii</name>
    <dbReference type="NCBI Taxonomy" id="2011161"/>
    <lineage>
        <taxon>Eukaryota</taxon>
        <taxon>Metazoa</taxon>
        <taxon>Ecdysozoa</taxon>
        <taxon>Nematoda</taxon>
        <taxon>Chromadorea</taxon>
        <taxon>Plectida</taxon>
        <taxon>Plectina</taxon>
        <taxon>Plectoidea</taxon>
        <taxon>Plectidae</taxon>
        <taxon>Plectus</taxon>
    </lineage>
</organism>
<dbReference type="Gene3D" id="1.20.1070.10">
    <property type="entry name" value="Rhodopsin 7-helix transmembrane proteins"/>
    <property type="match status" value="1"/>
</dbReference>
<evidence type="ECO:0000313" key="7">
    <source>
        <dbReference type="Proteomes" id="UP000887566"/>
    </source>
</evidence>
<dbReference type="Proteomes" id="UP000887566">
    <property type="component" value="Unplaced"/>
</dbReference>
<dbReference type="WBParaSite" id="PSAMB.scaffold389size53576.g5308.t1">
    <property type="protein sequence ID" value="PSAMB.scaffold389size53576.g5308.t1"/>
    <property type="gene ID" value="PSAMB.scaffold389size53576.g5308"/>
</dbReference>
<protein>
    <submittedName>
        <fullName evidence="8">G-protein coupled receptors family 1 profile domain-containing protein</fullName>
    </submittedName>
</protein>
<keyword evidence="4 5" id="KW-0472">Membrane</keyword>
<keyword evidence="3 5" id="KW-1133">Transmembrane helix</keyword>
<feature type="transmembrane region" description="Helical" evidence="5">
    <location>
        <begin position="86"/>
        <end position="112"/>
    </location>
</feature>
<evidence type="ECO:0000313" key="8">
    <source>
        <dbReference type="WBParaSite" id="PSAMB.scaffold389size53576.g5308.t1"/>
    </source>
</evidence>
<evidence type="ECO:0000256" key="1">
    <source>
        <dbReference type="ARBA" id="ARBA00004370"/>
    </source>
</evidence>
<dbReference type="CDD" id="cd00637">
    <property type="entry name" value="7tm_classA_rhodopsin-like"/>
    <property type="match status" value="1"/>
</dbReference>
<accession>A0A914WEG6</accession>
<proteinExistence type="predicted"/>
<evidence type="ECO:0000256" key="3">
    <source>
        <dbReference type="ARBA" id="ARBA00022989"/>
    </source>
</evidence>
<evidence type="ECO:0000259" key="6">
    <source>
        <dbReference type="PROSITE" id="PS50262"/>
    </source>
</evidence>
<evidence type="ECO:0000256" key="2">
    <source>
        <dbReference type="ARBA" id="ARBA00022692"/>
    </source>
</evidence>
<evidence type="ECO:0000256" key="4">
    <source>
        <dbReference type="ARBA" id="ARBA00023136"/>
    </source>
</evidence>
<reference evidence="8" key="1">
    <citation type="submission" date="2022-11" db="UniProtKB">
        <authorList>
            <consortium name="WormBaseParasite"/>
        </authorList>
    </citation>
    <scope>IDENTIFICATION</scope>
</reference>
<evidence type="ECO:0000256" key="5">
    <source>
        <dbReference type="SAM" id="Phobius"/>
    </source>
</evidence>
<dbReference type="Pfam" id="PF00001">
    <property type="entry name" value="7tm_1"/>
    <property type="match status" value="1"/>
</dbReference>
<comment type="subcellular location">
    <subcellularLocation>
        <location evidence="1">Membrane</location>
    </subcellularLocation>
</comment>